<evidence type="ECO:0000313" key="3">
    <source>
        <dbReference type="Proteomes" id="UP001156389"/>
    </source>
</evidence>
<dbReference type="InterPro" id="IPR010982">
    <property type="entry name" value="Lambda_DNA-bd_dom_sf"/>
</dbReference>
<dbReference type="CDD" id="cd00093">
    <property type="entry name" value="HTH_XRE"/>
    <property type="match status" value="1"/>
</dbReference>
<feature type="domain" description="HTH cro/C1-type" evidence="1">
    <location>
        <begin position="21"/>
        <end position="80"/>
    </location>
</feature>
<evidence type="ECO:0000259" key="1">
    <source>
        <dbReference type="PROSITE" id="PS50943"/>
    </source>
</evidence>
<keyword evidence="3" id="KW-1185">Reference proteome</keyword>
<dbReference type="Pfam" id="PF19054">
    <property type="entry name" value="DUF5753"/>
    <property type="match status" value="1"/>
</dbReference>
<sequence length="294" mass="32866">MKQGTVGGASVVRRWQLAATLKSLREQADLTQERAVELLVRQPGRWSRPKLSRIENREHNVKPREVEQMLDAYGTSDAAIRQALVRLAADSHEPGWWVKFNNELPEDVRPLLSIEAGLVAQRDFQTMLVPGLLQTADYARAVFNAVHPGAYLPDELERSVAARMVRQRILDKEDPPQLHYILDQVILERVIGRPSVMRDQLHKLLDMAEDPNVTLQILPAACGGSPGLEGPFCILTLPDPIPDIGYAEGPAGSIYIEDREHVRACTLRFGILTEQALSRTDSVQAISEALRSYQ</sequence>
<accession>A0ABT2K301</accession>
<protein>
    <submittedName>
        <fullName evidence="2">Helix-turn-helix domain-containing protein</fullName>
    </submittedName>
</protein>
<dbReference type="Pfam" id="PF13560">
    <property type="entry name" value="HTH_31"/>
    <property type="match status" value="1"/>
</dbReference>
<dbReference type="InterPro" id="IPR043917">
    <property type="entry name" value="DUF5753"/>
</dbReference>
<evidence type="ECO:0000313" key="2">
    <source>
        <dbReference type="EMBL" id="MCT2594555.1"/>
    </source>
</evidence>
<dbReference type="Proteomes" id="UP001156389">
    <property type="component" value="Unassembled WGS sequence"/>
</dbReference>
<proteinExistence type="predicted"/>
<dbReference type="InterPro" id="IPR001387">
    <property type="entry name" value="Cro/C1-type_HTH"/>
</dbReference>
<dbReference type="RefSeq" id="WP_260221897.1">
    <property type="nucleotide sequence ID" value="NZ_JAJAGO010000022.1"/>
</dbReference>
<dbReference type="SMART" id="SM00530">
    <property type="entry name" value="HTH_XRE"/>
    <property type="match status" value="1"/>
</dbReference>
<dbReference type="PROSITE" id="PS50943">
    <property type="entry name" value="HTH_CROC1"/>
    <property type="match status" value="1"/>
</dbReference>
<organism evidence="2 3">
    <name type="scientific">Streptomyces gossypii</name>
    <dbReference type="NCBI Taxonomy" id="2883101"/>
    <lineage>
        <taxon>Bacteria</taxon>
        <taxon>Bacillati</taxon>
        <taxon>Actinomycetota</taxon>
        <taxon>Actinomycetes</taxon>
        <taxon>Kitasatosporales</taxon>
        <taxon>Streptomycetaceae</taxon>
        <taxon>Streptomyces</taxon>
    </lineage>
</organism>
<dbReference type="SUPFAM" id="SSF47413">
    <property type="entry name" value="lambda repressor-like DNA-binding domains"/>
    <property type="match status" value="1"/>
</dbReference>
<gene>
    <name evidence="2" type="ORF">LHJ74_32395</name>
</gene>
<dbReference type="EMBL" id="JAJAGO010000022">
    <property type="protein sequence ID" value="MCT2594555.1"/>
    <property type="molecule type" value="Genomic_DNA"/>
</dbReference>
<name>A0ABT2K301_9ACTN</name>
<dbReference type="Gene3D" id="1.10.260.40">
    <property type="entry name" value="lambda repressor-like DNA-binding domains"/>
    <property type="match status" value="1"/>
</dbReference>
<reference evidence="2 3" key="1">
    <citation type="submission" date="2021-10" db="EMBL/GenBank/DDBJ databases">
        <title>Streptomyces gossypii sp. nov., isolated from soil collected from cotton field.</title>
        <authorList>
            <person name="Ge X."/>
            <person name="Chen X."/>
            <person name="Liu W."/>
        </authorList>
    </citation>
    <scope>NUCLEOTIDE SEQUENCE [LARGE SCALE GENOMIC DNA]</scope>
    <source>
        <strain evidence="2 3">N2-109</strain>
    </source>
</reference>
<comment type="caution">
    <text evidence="2">The sequence shown here is derived from an EMBL/GenBank/DDBJ whole genome shotgun (WGS) entry which is preliminary data.</text>
</comment>